<evidence type="ECO:0000313" key="4">
    <source>
        <dbReference type="Proteomes" id="UP000007241"/>
    </source>
</evidence>
<dbReference type="GO" id="GO:0005737">
    <property type="term" value="C:cytoplasm"/>
    <property type="evidence" value="ECO:0000318"/>
    <property type="project" value="GO_Central"/>
</dbReference>
<dbReference type="Gene3D" id="2.130.10.30">
    <property type="entry name" value="Regulator of chromosome condensation 1/beta-lactamase-inhibitor protein II"/>
    <property type="match status" value="1"/>
</dbReference>
<gene>
    <name evidence="3" type="ORF">BATDEDRAFT_92682</name>
</gene>
<keyword evidence="1" id="KW-0677">Repeat</keyword>
<dbReference type="OrthoDB" id="5370059at2759"/>
<dbReference type="InterPro" id="IPR051625">
    <property type="entry name" value="Signaling_Regulatory_Domain"/>
</dbReference>
<evidence type="ECO:0000256" key="1">
    <source>
        <dbReference type="ARBA" id="ARBA00022737"/>
    </source>
</evidence>
<dbReference type="GO" id="GO:1901673">
    <property type="term" value="P:regulation of mitotic spindle assembly"/>
    <property type="evidence" value="ECO:0000318"/>
    <property type="project" value="GO_Central"/>
</dbReference>
<keyword evidence="4" id="KW-1185">Reference proteome</keyword>
<feature type="repeat" description="RCC1" evidence="2">
    <location>
        <begin position="59"/>
        <end position="122"/>
    </location>
</feature>
<evidence type="ECO:0000256" key="2">
    <source>
        <dbReference type="PROSITE-ProRule" id="PRU00235"/>
    </source>
</evidence>
<dbReference type="Proteomes" id="UP000007241">
    <property type="component" value="Unassembled WGS sequence"/>
</dbReference>
<dbReference type="EMBL" id="GL882896">
    <property type="protein sequence ID" value="EGF76527.1"/>
    <property type="molecule type" value="Genomic_DNA"/>
</dbReference>
<dbReference type="InterPro" id="IPR000408">
    <property type="entry name" value="Reg_chr_condens"/>
</dbReference>
<dbReference type="PANTHER" id="PTHR22872">
    <property type="entry name" value="BTK-BINDING PROTEIN-RELATED"/>
    <property type="match status" value="1"/>
</dbReference>
<dbReference type="HOGENOM" id="CLU_630008_0_0_1"/>
<evidence type="ECO:0000313" key="3">
    <source>
        <dbReference type="EMBL" id="EGF76527.1"/>
    </source>
</evidence>
<dbReference type="PROSITE" id="PS00626">
    <property type="entry name" value="RCC1_2"/>
    <property type="match status" value="2"/>
</dbReference>
<accession>F4PDX3</accession>
<dbReference type="STRING" id="684364.F4PDX3"/>
<sequence>MSIYILYSTILYSEGQLGLHHVSQQIVPTPVLGMQEKQIKMITGGVFHSAALVDVKGQGQVHVWGSNYFGQAGYFPELQSALFSSDDEEVIWEPRWLQESLQNENVVSLSCGDFHTIVLTETGKVLTWGAGLLGHDNEYFESRPHVIKRFEGVDGLHIKSVNARMGLSFATASSSSQESATKVFIWGHYDSQITNMVESDSTQSVIRVKSTIPVEIDLQDCLDSVSLVEASHHLVVVQGTKNGRTTYLIYGSHPTARVVDLEPTDTPYYAMLENVPLKNDKFAPLKLLQIIQDPLTLDNQLRQMFIMNNQIVVLRESGLVHAIPMFTALDDMKMTLATFTEPITAMTASPLSAIALGKSGKVYQANGVFPRKPKPKSIWSRLIDVRSPAEKLEEEQILSPILLVDALMNNSPSLVGCYPHARLIGMGWKHYFIAT</sequence>
<dbReference type="GeneID" id="18244718"/>
<name>F4PDX3_BATDJ</name>
<dbReference type="InterPro" id="IPR009091">
    <property type="entry name" value="RCC1/BLIP-II"/>
</dbReference>
<dbReference type="RefSeq" id="XP_006682901.1">
    <property type="nucleotide sequence ID" value="XM_006682838.1"/>
</dbReference>
<dbReference type="SUPFAM" id="SSF50985">
    <property type="entry name" value="RCC1/BLIP-II"/>
    <property type="match status" value="1"/>
</dbReference>
<dbReference type="AlphaFoldDB" id="F4PDX3"/>
<dbReference type="PROSITE" id="PS50012">
    <property type="entry name" value="RCC1_3"/>
    <property type="match status" value="1"/>
</dbReference>
<reference evidence="3 4" key="1">
    <citation type="submission" date="2009-12" db="EMBL/GenBank/DDBJ databases">
        <title>The draft genome of Batrachochytrium dendrobatidis.</title>
        <authorList>
            <consortium name="US DOE Joint Genome Institute (JGI-PGF)"/>
            <person name="Kuo A."/>
            <person name="Salamov A."/>
            <person name="Schmutz J."/>
            <person name="Lucas S."/>
            <person name="Pitluck S."/>
            <person name="Rosenblum E."/>
            <person name="Stajich J."/>
            <person name="Eisen M."/>
            <person name="Grigoriev I.V."/>
        </authorList>
    </citation>
    <scope>NUCLEOTIDE SEQUENCE [LARGE SCALE GENOMIC DNA]</scope>
    <source>
        <strain evidence="4">JAM81 / FGSC 10211</strain>
    </source>
</reference>
<dbReference type="InParanoid" id="F4PDX3"/>
<organism evidence="3 4">
    <name type="scientific">Batrachochytrium dendrobatidis (strain JAM81 / FGSC 10211)</name>
    <name type="common">Frog chytrid fungus</name>
    <dbReference type="NCBI Taxonomy" id="684364"/>
    <lineage>
        <taxon>Eukaryota</taxon>
        <taxon>Fungi</taxon>
        <taxon>Fungi incertae sedis</taxon>
        <taxon>Chytridiomycota</taxon>
        <taxon>Chytridiomycota incertae sedis</taxon>
        <taxon>Chytridiomycetes</taxon>
        <taxon>Rhizophydiales</taxon>
        <taxon>Rhizophydiales incertae sedis</taxon>
        <taxon>Batrachochytrium</taxon>
    </lineage>
</organism>
<dbReference type="Pfam" id="PF13540">
    <property type="entry name" value="RCC1_2"/>
    <property type="match status" value="1"/>
</dbReference>
<proteinExistence type="predicted"/>
<protein>
    <submittedName>
        <fullName evidence="3">Uncharacterized protein</fullName>
    </submittedName>
</protein>
<dbReference type="GO" id="GO:0007346">
    <property type="term" value="P:regulation of mitotic cell cycle"/>
    <property type="evidence" value="ECO:0000318"/>
    <property type="project" value="GO_Central"/>
</dbReference>